<feature type="transmembrane region" description="Helical" evidence="9">
    <location>
        <begin position="27"/>
        <end position="46"/>
    </location>
</feature>
<keyword evidence="6 9" id="KW-1133">Transmembrane helix</keyword>
<keyword evidence="2" id="KW-0813">Transport</keyword>
<comment type="similarity">
    <text evidence="8">Belongs to the major facilitator superfamily. Phosphate:H(+) symporter (TC 2.A.1.9) family.</text>
</comment>
<dbReference type="InterPro" id="IPR036259">
    <property type="entry name" value="MFS_trans_sf"/>
</dbReference>
<gene>
    <name evidence="11" type="ORF">KI387_041814</name>
</gene>
<dbReference type="PANTHER" id="PTHR24064">
    <property type="entry name" value="SOLUTE CARRIER FAMILY 22 MEMBER"/>
    <property type="match status" value="1"/>
</dbReference>
<feature type="transmembrane region" description="Helical" evidence="9">
    <location>
        <begin position="410"/>
        <end position="430"/>
    </location>
</feature>
<dbReference type="EMBL" id="JAHRHJ020001892">
    <property type="protein sequence ID" value="KAH9293000.1"/>
    <property type="molecule type" value="Genomic_DNA"/>
</dbReference>
<comment type="subcellular location">
    <subcellularLocation>
        <location evidence="1">Membrane</location>
        <topology evidence="1">Multi-pass membrane protein</topology>
    </subcellularLocation>
</comment>
<feature type="transmembrane region" description="Helical" evidence="9">
    <location>
        <begin position="298"/>
        <end position="318"/>
    </location>
</feature>
<feature type="transmembrane region" description="Helical" evidence="9">
    <location>
        <begin position="214"/>
        <end position="232"/>
    </location>
</feature>
<dbReference type="PROSITE" id="PS50850">
    <property type="entry name" value="MFS"/>
    <property type="match status" value="1"/>
</dbReference>
<dbReference type="OMA" id="HFMEIVI"/>
<dbReference type="SUPFAM" id="SSF103473">
    <property type="entry name" value="MFS general substrate transporter"/>
    <property type="match status" value="1"/>
</dbReference>
<feature type="transmembrane region" description="Helical" evidence="9">
    <location>
        <begin position="91"/>
        <end position="120"/>
    </location>
</feature>
<evidence type="ECO:0000256" key="1">
    <source>
        <dbReference type="ARBA" id="ARBA00004141"/>
    </source>
</evidence>
<dbReference type="CDD" id="cd17364">
    <property type="entry name" value="MFS_PhT"/>
    <property type="match status" value="1"/>
</dbReference>
<evidence type="ECO:0000256" key="8">
    <source>
        <dbReference type="ARBA" id="ARBA00044504"/>
    </source>
</evidence>
<comment type="caution">
    <text evidence="11">The sequence shown here is derived from an EMBL/GenBank/DDBJ whole genome shotgun (WGS) entry which is preliminary data.</text>
</comment>
<feature type="transmembrane region" description="Helical" evidence="9">
    <location>
        <begin position="52"/>
        <end position="70"/>
    </location>
</feature>
<evidence type="ECO:0000256" key="5">
    <source>
        <dbReference type="ARBA" id="ARBA00022847"/>
    </source>
</evidence>
<dbReference type="GO" id="GO:0015293">
    <property type="term" value="F:symporter activity"/>
    <property type="evidence" value="ECO:0007669"/>
    <property type="project" value="UniProtKB-KW"/>
</dbReference>
<keyword evidence="5" id="KW-0769">Symport</keyword>
<dbReference type="GO" id="GO:0016020">
    <property type="term" value="C:membrane"/>
    <property type="evidence" value="ECO:0007669"/>
    <property type="project" value="UniProtKB-SubCell"/>
</dbReference>
<keyword evidence="7 9" id="KW-0472">Membrane</keyword>
<evidence type="ECO:0000313" key="11">
    <source>
        <dbReference type="EMBL" id="KAH9293000.1"/>
    </source>
</evidence>
<organism evidence="11 12">
    <name type="scientific">Taxus chinensis</name>
    <name type="common">Chinese yew</name>
    <name type="synonym">Taxus wallichiana var. chinensis</name>
    <dbReference type="NCBI Taxonomy" id="29808"/>
    <lineage>
        <taxon>Eukaryota</taxon>
        <taxon>Viridiplantae</taxon>
        <taxon>Streptophyta</taxon>
        <taxon>Embryophyta</taxon>
        <taxon>Tracheophyta</taxon>
        <taxon>Spermatophyta</taxon>
        <taxon>Pinopsida</taxon>
        <taxon>Pinidae</taxon>
        <taxon>Conifers II</taxon>
        <taxon>Cupressales</taxon>
        <taxon>Taxaceae</taxon>
        <taxon>Taxus</taxon>
    </lineage>
</organism>
<sequence length="473" mass="52250">MEIALCGAFGGQLFFGWLGDRMGRKKVYGITLMLMLASSIASAFSMGSSRESVITCLCFFRFWLGFGIGGDYPLSATIMAEYANIETRGAFIAAVFAMQGLGIVAGSAVAIIVSACFRAAYSDPTSMQQDMVWRIILMVGAVPAGFTYYWRMKMPETARYTALVAKDPKKAAKDMSKVNVEMNIVEDEDSVLRIETSEPQFGLFSRYFVKHHGLQLLGTASTWFFVDVAFYSSNLFQNDIYHNIDLLKKPCEYVKPLEEVFDSAVAQLVIALCGTLPGYIFTILLVDRIGRIKIQLGGFLFMSIFMFALAIPYNSYWLQHENRFGFLAIYCLTFFFANFGPNTTTFIVPAELFPARLRSTCHGISAAAGKAGAIIGAFGFLYASQSTDKNEDPNDCDTGGYPRGIGANTALIRSILGVASCLGFFCTFLIPETKGRSLEENEIEQELPESENNIELNGLNRRSSTQQLQTMSN</sequence>
<protein>
    <recommendedName>
        <fullName evidence="10">Major facilitator superfamily (MFS) profile domain-containing protein</fullName>
    </recommendedName>
</protein>
<keyword evidence="3" id="KW-0592">Phosphate transport</keyword>
<feature type="transmembrane region" description="Helical" evidence="9">
    <location>
        <begin position="360"/>
        <end position="383"/>
    </location>
</feature>
<keyword evidence="12" id="KW-1185">Reference proteome</keyword>
<evidence type="ECO:0000256" key="4">
    <source>
        <dbReference type="ARBA" id="ARBA00022692"/>
    </source>
</evidence>
<dbReference type="FunFam" id="1.20.1250.20:FF:000175">
    <property type="entry name" value="Inorganic phosphate transporter 1-6"/>
    <property type="match status" value="1"/>
</dbReference>
<evidence type="ECO:0000256" key="3">
    <source>
        <dbReference type="ARBA" id="ARBA00022592"/>
    </source>
</evidence>
<feature type="transmembrane region" description="Helical" evidence="9">
    <location>
        <begin position="132"/>
        <end position="150"/>
    </location>
</feature>
<keyword evidence="4 9" id="KW-0812">Transmembrane</keyword>
<evidence type="ECO:0000313" key="12">
    <source>
        <dbReference type="Proteomes" id="UP000824469"/>
    </source>
</evidence>
<dbReference type="Proteomes" id="UP000824469">
    <property type="component" value="Unassembled WGS sequence"/>
</dbReference>
<evidence type="ECO:0000259" key="10">
    <source>
        <dbReference type="PROSITE" id="PS50850"/>
    </source>
</evidence>
<evidence type="ECO:0000256" key="6">
    <source>
        <dbReference type="ARBA" id="ARBA00022989"/>
    </source>
</evidence>
<evidence type="ECO:0000256" key="7">
    <source>
        <dbReference type="ARBA" id="ARBA00023136"/>
    </source>
</evidence>
<feature type="transmembrane region" description="Helical" evidence="9">
    <location>
        <begin position="264"/>
        <end position="286"/>
    </location>
</feature>
<evidence type="ECO:0000256" key="2">
    <source>
        <dbReference type="ARBA" id="ARBA00022448"/>
    </source>
</evidence>
<reference evidence="11 12" key="1">
    <citation type="journal article" date="2021" name="Nat. Plants">
        <title>The Taxus genome provides insights into paclitaxel biosynthesis.</title>
        <authorList>
            <person name="Xiong X."/>
            <person name="Gou J."/>
            <person name="Liao Q."/>
            <person name="Li Y."/>
            <person name="Zhou Q."/>
            <person name="Bi G."/>
            <person name="Li C."/>
            <person name="Du R."/>
            <person name="Wang X."/>
            <person name="Sun T."/>
            <person name="Guo L."/>
            <person name="Liang H."/>
            <person name="Lu P."/>
            <person name="Wu Y."/>
            <person name="Zhang Z."/>
            <person name="Ro D.K."/>
            <person name="Shang Y."/>
            <person name="Huang S."/>
            <person name="Yan J."/>
        </authorList>
    </citation>
    <scope>NUCLEOTIDE SEQUENCE [LARGE SCALE GENOMIC DNA]</scope>
    <source>
        <strain evidence="11">Ta-2019</strain>
    </source>
</reference>
<dbReference type="Gene3D" id="1.20.1250.20">
    <property type="entry name" value="MFS general substrate transporter like domains"/>
    <property type="match status" value="2"/>
</dbReference>
<dbReference type="Pfam" id="PF00083">
    <property type="entry name" value="Sugar_tr"/>
    <property type="match status" value="1"/>
</dbReference>
<dbReference type="GO" id="GO:0006817">
    <property type="term" value="P:phosphate ion transport"/>
    <property type="evidence" value="ECO:0007669"/>
    <property type="project" value="UniProtKB-KW"/>
</dbReference>
<name>A0AA38C2F8_TAXCH</name>
<dbReference type="InterPro" id="IPR020846">
    <property type="entry name" value="MFS_dom"/>
</dbReference>
<feature type="transmembrane region" description="Helical" evidence="9">
    <location>
        <begin position="324"/>
        <end position="348"/>
    </location>
</feature>
<feature type="domain" description="Major facilitator superfamily (MFS) profile" evidence="10">
    <location>
        <begin position="1"/>
        <end position="434"/>
    </location>
</feature>
<dbReference type="AlphaFoldDB" id="A0AA38C2F8"/>
<proteinExistence type="inferred from homology"/>
<evidence type="ECO:0000256" key="9">
    <source>
        <dbReference type="SAM" id="Phobius"/>
    </source>
</evidence>
<dbReference type="InterPro" id="IPR005828">
    <property type="entry name" value="MFS_sugar_transport-like"/>
</dbReference>
<accession>A0AA38C2F8</accession>